<protein>
    <recommendedName>
        <fullName evidence="5">Pre-rRNA-processing protein</fullName>
    </recommendedName>
</protein>
<keyword evidence="5" id="KW-0690">Ribosome biogenesis</keyword>
<evidence type="ECO:0000256" key="6">
    <source>
        <dbReference type="SAM" id="MobiDB-lite"/>
    </source>
</evidence>
<evidence type="ECO:0000313" key="8">
    <source>
        <dbReference type="EMBL" id="OCB87110.1"/>
    </source>
</evidence>
<organism evidence="8 9">
    <name type="scientific">Sanghuangporus baumii</name>
    <name type="common">Phellinus baumii</name>
    <dbReference type="NCBI Taxonomy" id="108892"/>
    <lineage>
        <taxon>Eukaryota</taxon>
        <taxon>Fungi</taxon>
        <taxon>Dikarya</taxon>
        <taxon>Basidiomycota</taxon>
        <taxon>Agaricomycotina</taxon>
        <taxon>Agaricomycetes</taxon>
        <taxon>Hymenochaetales</taxon>
        <taxon>Hymenochaetaceae</taxon>
        <taxon>Sanghuangporus</taxon>
    </lineage>
</organism>
<accession>A0A9Q5HWE3</accession>
<comment type="function">
    <text evidence="1 5">Component of the RIX1 complex required for processing of ITS2 sequences from 35S pre-rRNA.</text>
</comment>
<evidence type="ECO:0000256" key="3">
    <source>
        <dbReference type="ARBA" id="ARBA00006427"/>
    </source>
</evidence>
<keyword evidence="5" id="KW-0698">rRNA processing</keyword>
<evidence type="ECO:0000256" key="2">
    <source>
        <dbReference type="ARBA" id="ARBA00004123"/>
    </source>
</evidence>
<proteinExistence type="inferred from homology"/>
<dbReference type="SUPFAM" id="SSF48371">
    <property type="entry name" value="ARM repeat"/>
    <property type="match status" value="1"/>
</dbReference>
<feature type="region of interest" description="Disordered" evidence="6">
    <location>
        <begin position="1"/>
        <end position="28"/>
    </location>
</feature>
<dbReference type="AlphaFoldDB" id="A0A9Q5HWE3"/>
<comment type="subunit">
    <text evidence="5">Component of the RIX1 complex.</text>
</comment>
<dbReference type="OrthoDB" id="361362at2759"/>
<dbReference type="GO" id="GO:0120330">
    <property type="term" value="C:rixosome complex"/>
    <property type="evidence" value="ECO:0007669"/>
    <property type="project" value="UniProtKB-UniRule"/>
</dbReference>
<name>A0A9Q5HWE3_SANBA</name>
<dbReference type="GO" id="GO:0006364">
    <property type="term" value="P:rRNA processing"/>
    <property type="evidence" value="ECO:0007669"/>
    <property type="project" value="UniProtKB-UniRule"/>
</dbReference>
<dbReference type="EMBL" id="LNZH02000195">
    <property type="protein sequence ID" value="OCB87110.1"/>
    <property type="molecule type" value="Genomic_DNA"/>
</dbReference>
<dbReference type="InterPro" id="IPR024679">
    <property type="entry name" value="Ipi1_N"/>
</dbReference>
<evidence type="ECO:0000313" key="9">
    <source>
        <dbReference type="Proteomes" id="UP000757232"/>
    </source>
</evidence>
<reference evidence="8" key="1">
    <citation type="submission" date="2016-06" db="EMBL/GenBank/DDBJ databases">
        <title>Draft Genome sequence of the fungus Inonotus baumii.</title>
        <authorList>
            <person name="Zhu H."/>
            <person name="Lin W."/>
        </authorList>
    </citation>
    <scope>NUCLEOTIDE SEQUENCE</scope>
    <source>
        <strain evidence="8">821</strain>
    </source>
</reference>
<dbReference type="GO" id="GO:0005634">
    <property type="term" value="C:nucleus"/>
    <property type="evidence" value="ECO:0007669"/>
    <property type="project" value="UniProtKB-SubCell"/>
</dbReference>
<feature type="compositionally biased region" description="Basic residues" evidence="6">
    <location>
        <begin position="1"/>
        <end position="10"/>
    </location>
</feature>
<dbReference type="PANTHER" id="PTHR16056">
    <property type="entry name" value="REGULATOR OF MICROTUBULE DYNAMICS PROTEIN"/>
    <property type="match status" value="1"/>
</dbReference>
<sequence length="770" mass="85278">MTKSTKRKKEKASDFTKPKLKLGKGKKPATNAVDTTFKARSIALPQQSIAVANEISVPTTKRKLTLDALLTHLKHYGAGVRKDALQGLQELLGEHPVLIQQNLSKLVNSCVRLISDEDASVRRALHAFLSWLLPRIPKDHLVPHAATLLLFTASAQSHIFLEIRLDAIRLLDLLLELIPEQVVSGFWDNWVGGTSVGHGRKLLDGYLGLLNVGTRISEDEGKGIGTSSSMRGQSMQSTTSINLSTAAKTSVLKSLSKFLHHAIERPTQEGSVQDDDQTRESFPLWYLSGSFNSQEAFVSFENILSLQRSCRGRPEARLWSGIDEDDFPDYYSLAGVNDSQSTGDNVLDMEIILVKIGRLTHDEDVSERLDFVDGRLLNSLCRTLHPVLVSMFLDCAPSVFSPTQASPETELELIHALMMITRCLYGRLLRDSSVPYDQKEVTRKDLDAIVIHMSAYFPFGENRMLVSDIKNEATFEQMNLIYCELFSLRSLDYGTSFQEDIYGPATKRRKVGHSKTTVATMTGSSAARQSDRVREYVIRCLSGTNSSPSATNYPLGQSLTAQTYMELLPTLWWLLNRQDNDDISEVLKAVVDHAMKAGSTSGVKPVVTEFVGRLVLRRLWLNNAEMYTALCTRFPPFFIIQHPTRGELRGPFLRLDKSSGDPGATSEPSNPIRAPTGNLKRLALDVAAVLVSTISDKTHYSKAPRKNLSRTVRRTEDDRLPAGLGADPVSVMGSSASVAEAQNMLRNAVDKAVSGSPEEAYWLGVSRIRT</sequence>
<dbReference type="InterPro" id="IPR016024">
    <property type="entry name" value="ARM-type_fold"/>
</dbReference>
<evidence type="ECO:0000256" key="5">
    <source>
        <dbReference type="RuleBase" id="RU368021"/>
    </source>
</evidence>
<feature type="domain" description="Pre-rRNA-processing protein Ipi1 N-terminal" evidence="7">
    <location>
        <begin position="140"/>
        <end position="259"/>
    </location>
</feature>
<dbReference type="PANTHER" id="PTHR16056:SF2">
    <property type="entry name" value="TESTIS-EXPRESSED PROTEIN 10"/>
    <property type="match status" value="1"/>
</dbReference>
<dbReference type="InterPro" id="IPR011989">
    <property type="entry name" value="ARM-like"/>
</dbReference>
<evidence type="ECO:0000259" key="7">
    <source>
        <dbReference type="Pfam" id="PF12333"/>
    </source>
</evidence>
<feature type="region of interest" description="Disordered" evidence="6">
    <location>
        <begin position="655"/>
        <end position="675"/>
    </location>
</feature>
<evidence type="ECO:0000256" key="4">
    <source>
        <dbReference type="ARBA" id="ARBA00023242"/>
    </source>
</evidence>
<feature type="compositionally biased region" description="Basic residues" evidence="6">
    <location>
        <begin position="18"/>
        <end position="27"/>
    </location>
</feature>
<evidence type="ECO:0000256" key="1">
    <source>
        <dbReference type="ARBA" id="ARBA00002355"/>
    </source>
</evidence>
<dbReference type="Pfam" id="PF12333">
    <property type="entry name" value="Ipi1_N"/>
    <property type="match status" value="1"/>
</dbReference>
<gene>
    <name evidence="8" type="ORF">A7U60_g5845</name>
</gene>
<dbReference type="Gene3D" id="1.25.10.10">
    <property type="entry name" value="Leucine-rich Repeat Variant"/>
    <property type="match status" value="1"/>
</dbReference>
<comment type="caution">
    <text evidence="8">The sequence shown here is derived from an EMBL/GenBank/DDBJ whole genome shotgun (WGS) entry which is preliminary data.</text>
</comment>
<keyword evidence="4 5" id="KW-0539">Nucleus</keyword>
<comment type="subcellular location">
    <subcellularLocation>
        <location evidence="2 5">Nucleus</location>
    </subcellularLocation>
</comment>
<comment type="similarity">
    <text evidence="3 5">Belongs to the IPI1/TEX10 family.</text>
</comment>
<keyword evidence="9" id="KW-1185">Reference proteome</keyword>
<dbReference type="Proteomes" id="UP000757232">
    <property type="component" value="Unassembled WGS sequence"/>
</dbReference>